<keyword evidence="4" id="KW-1185">Reference proteome</keyword>
<gene>
    <name evidence="3" type="ORF">WMO62_11090</name>
</gene>
<feature type="region of interest" description="Disordered" evidence="2">
    <location>
        <begin position="135"/>
        <end position="154"/>
    </location>
</feature>
<feature type="compositionally biased region" description="Basic and acidic residues" evidence="2">
    <location>
        <begin position="143"/>
        <end position="154"/>
    </location>
</feature>
<keyword evidence="3" id="KW-0966">Cell projection</keyword>
<organism evidence="3 4">
    <name type="scientific">Hominiventricola aquisgranensis</name>
    <dbReference type="NCBI Taxonomy" id="3133164"/>
    <lineage>
        <taxon>Bacteria</taxon>
        <taxon>Bacillati</taxon>
        <taxon>Bacillota</taxon>
        <taxon>Clostridia</taxon>
        <taxon>Lachnospirales</taxon>
        <taxon>Lachnospiraceae</taxon>
        <taxon>Hominiventricola</taxon>
    </lineage>
</organism>
<proteinExistence type="predicted"/>
<name>A0ABV1I2E7_9FIRM</name>
<protein>
    <submittedName>
        <fullName evidence="3">Flagellar protein FlgN</fullName>
    </submittedName>
</protein>
<evidence type="ECO:0000313" key="4">
    <source>
        <dbReference type="Proteomes" id="UP001470288"/>
    </source>
</evidence>
<comment type="caution">
    <text evidence="3">The sequence shown here is derived from an EMBL/GenBank/DDBJ whole genome shotgun (WGS) entry which is preliminary data.</text>
</comment>
<sequence>MDHYTEFISLIHDFIDLFRSLTTVEQQKLDAAVANDLSILEDCMKKEQAFVLRLRGLEQQRDTLQRKLKMKDLKFREILSRVPDEVKEELTPLFQELSEKVRIFQSINASAQDAISVNLHKIRSVLNSGQPDAGVYSASGTNKPDETHFTNRFV</sequence>
<accession>A0ABV1I2E7</accession>
<reference evidence="3 4" key="1">
    <citation type="submission" date="2024-03" db="EMBL/GenBank/DDBJ databases">
        <title>Human intestinal bacterial collection.</title>
        <authorList>
            <person name="Pauvert C."/>
            <person name="Hitch T.C.A."/>
            <person name="Clavel T."/>
        </authorList>
    </citation>
    <scope>NUCLEOTIDE SEQUENCE [LARGE SCALE GENOMIC DNA]</scope>
    <source>
        <strain evidence="3 4">CLA-AA-H78B</strain>
    </source>
</reference>
<evidence type="ECO:0000313" key="3">
    <source>
        <dbReference type="EMBL" id="MEQ2579367.1"/>
    </source>
</evidence>
<keyword evidence="3" id="KW-0969">Cilium</keyword>
<evidence type="ECO:0000256" key="2">
    <source>
        <dbReference type="SAM" id="MobiDB-lite"/>
    </source>
</evidence>
<dbReference type="RefSeq" id="WP_349144674.1">
    <property type="nucleotide sequence ID" value="NZ_JBBMFC010000019.1"/>
</dbReference>
<dbReference type="InterPro" id="IPR007809">
    <property type="entry name" value="FlgN-like"/>
</dbReference>
<dbReference type="Pfam" id="PF05130">
    <property type="entry name" value="FlgN"/>
    <property type="match status" value="1"/>
</dbReference>
<dbReference type="EMBL" id="JBBMFC010000019">
    <property type="protein sequence ID" value="MEQ2579367.1"/>
    <property type="molecule type" value="Genomic_DNA"/>
</dbReference>
<dbReference type="InterPro" id="IPR036679">
    <property type="entry name" value="FlgN-like_sf"/>
</dbReference>
<keyword evidence="1" id="KW-1005">Bacterial flagellum biogenesis</keyword>
<dbReference type="Proteomes" id="UP001470288">
    <property type="component" value="Unassembled WGS sequence"/>
</dbReference>
<evidence type="ECO:0000256" key="1">
    <source>
        <dbReference type="ARBA" id="ARBA00022795"/>
    </source>
</evidence>
<dbReference type="SUPFAM" id="SSF140566">
    <property type="entry name" value="FlgN-like"/>
    <property type="match status" value="1"/>
</dbReference>
<dbReference type="Gene3D" id="1.20.58.300">
    <property type="entry name" value="FlgN-like"/>
    <property type="match status" value="1"/>
</dbReference>
<keyword evidence="3" id="KW-0282">Flagellum</keyword>